<evidence type="ECO:0000256" key="1">
    <source>
        <dbReference type="ARBA" id="ARBA00009995"/>
    </source>
</evidence>
<gene>
    <name evidence="6" type="ORF">D8674_013439</name>
</gene>
<protein>
    <recommendedName>
        <fullName evidence="5">Glycosyltransferase</fullName>
        <ecNumber evidence="5">2.4.1.-</ecNumber>
    </recommendedName>
</protein>
<dbReference type="SUPFAM" id="SSF53756">
    <property type="entry name" value="UDP-Glycosyltransferase/glycogen phosphorylase"/>
    <property type="match status" value="1"/>
</dbReference>
<dbReference type="InterPro" id="IPR035595">
    <property type="entry name" value="UDP_glycos_trans_CS"/>
</dbReference>
<dbReference type="PANTHER" id="PTHR48049">
    <property type="entry name" value="GLYCOSYLTRANSFERASE"/>
    <property type="match status" value="1"/>
</dbReference>
<evidence type="ECO:0000313" key="7">
    <source>
        <dbReference type="Proteomes" id="UP000327157"/>
    </source>
</evidence>
<name>A0A5N5GWQ8_9ROSA</name>
<proteinExistence type="inferred from homology"/>
<keyword evidence="3 4" id="KW-0808">Transferase</keyword>
<dbReference type="EC" id="2.4.1.-" evidence="5"/>
<dbReference type="GO" id="GO:0035251">
    <property type="term" value="F:UDP-glucosyltransferase activity"/>
    <property type="evidence" value="ECO:0007669"/>
    <property type="project" value="InterPro"/>
</dbReference>
<evidence type="ECO:0000313" key="6">
    <source>
        <dbReference type="EMBL" id="KAB2617570.1"/>
    </source>
</evidence>
<comment type="similarity">
    <text evidence="1 4">Belongs to the UDP-glycosyltransferase family.</text>
</comment>
<dbReference type="CDD" id="cd03784">
    <property type="entry name" value="GT1_Gtf-like"/>
    <property type="match status" value="1"/>
</dbReference>
<reference evidence="6 7" key="3">
    <citation type="submission" date="2019-11" db="EMBL/GenBank/DDBJ databases">
        <title>A de novo genome assembly of a pear dwarfing rootstock.</title>
        <authorList>
            <person name="Wang F."/>
            <person name="Wang J."/>
            <person name="Li S."/>
            <person name="Zhang Y."/>
            <person name="Fang M."/>
            <person name="Ma L."/>
            <person name="Zhao Y."/>
            <person name="Jiang S."/>
        </authorList>
    </citation>
    <scope>NUCLEOTIDE SEQUENCE [LARGE SCALE GENOMIC DNA]</scope>
    <source>
        <strain evidence="6">S2</strain>
        <tissue evidence="6">Leaf</tissue>
    </source>
</reference>
<evidence type="ECO:0000256" key="2">
    <source>
        <dbReference type="ARBA" id="ARBA00022676"/>
    </source>
</evidence>
<dbReference type="EMBL" id="SMOL01000401">
    <property type="protein sequence ID" value="KAB2617570.1"/>
    <property type="molecule type" value="Genomic_DNA"/>
</dbReference>
<organism evidence="6 7">
    <name type="scientific">Pyrus ussuriensis x Pyrus communis</name>
    <dbReference type="NCBI Taxonomy" id="2448454"/>
    <lineage>
        <taxon>Eukaryota</taxon>
        <taxon>Viridiplantae</taxon>
        <taxon>Streptophyta</taxon>
        <taxon>Embryophyta</taxon>
        <taxon>Tracheophyta</taxon>
        <taxon>Spermatophyta</taxon>
        <taxon>Magnoliopsida</taxon>
        <taxon>eudicotyledons</taxon>
        <taxon>Gunneridae</taxon>
        <taxon>Pentapetalae</taxon>
        <taxon>rosids</taxon>
        <taxon>fabids</taxon>
        <taxon>Rosales</taxon>
        <taxon>Rosaceae</taxon>
        <taxon>Amygdaloideae</taxon>
        <taxon>Maleae</taxon>
        <taxon>Pyrus</taxon>
    </lineage>
</organism>
<dbReference type="FunFam" id="3.40.50.2000:FF:000037">
    <property type="entry name" value="Glycosyltransferase"/>
    <property type="match status" value="1"/>
</dbReference>
<dbReference type="AlphaFoldDB" id="A0A5N5GWQ8"/>
<keyword evidence="2 4" id="KW-0328">Glycosyltransferase</keyword>
<dbReference type="InterPro" id="IPR050481">
    <property type="entry name" value="UDP-glycosyltransf_plant"/>
</dbReference>
<dbReference type="OrthoDB" id="1151756at2759"/>
<comment type="caution">
    <text evidence="6">The sequence shown here is derived from an EMBL/GenBank/DDBJ whole genome shotgun (WGS) entry which is preliminary data.</text>
</comment>
<dbReference type="Pfam" id="PF00201">
    <property type="entry name" value="UDPGT"/>
    <property type="match status" value="1"/>
</dbReference>
<dbReference type="PROSITE" id="PS00375">
    <property type="entry name" value="UDPGT"/>
    <property type="match status" value="1"/>
</dbReference>
<dbReference type="FunFam" id="3.40.50.2000:FF:000088">
    <property type="entry name" value="Glycosyltransferase"/>
    <property type="match status" value="1"/>
</dbReference>
<evidence type="ECO:0000256" key="5">
    <source>
        <dbReference type="RuleBase" id="RU362057"/>
    </source>
</evidence>
<dbReference type="Proteomes" id="UP000327157">
    <property type="component" value="Chromosome 15"/>
</dbReference>
<sequence length="476" mass="53877">MSSLTEPEPITHKKLLHIALFPWLAFGHIIPALEVAKHIAQRGHKVSFISTPRNIQRLPKIPPNLTPLIDLVQIPLPRVENLPENAEATMDVPYDLIPYLKLAHDGLEQGITSFLQTHTPDWIIYDFAPYWLPPIASNLGISRAMFGGFNTYTACAFGPTQPDVLSRYSPRTLPEHFTVPPEWIPFPSKLFFRLFEAKKLFDALEHNASGISDWFRMKSAIEGSQVCLFRSCREIEGAWLDLVPELYRKPAIPVGLLPPSVQDTEDKEDSSWSIVCEWLDKQERATVVYVALGSEINPTQEEFTELALGLELSGLPFFWALRTPNGSTPGNSVKLPDEFEDRNKGRGLVWRTWAPQRQILAHKAVGGFLTHCGWSSLIEGLHCGIPLIMFPFLYDQGLNARLWDRKVGIEVPRNDEDGSFTKNAVAESLNLVMVDEEGKAYRDGTKEYSAVIGDKDLHDRYMDKCVEYFEKNVHKV</sequence>
<keyword evidence="7" id="KW-1185">Reference proteome</keyword>
<dbReference type="PANTHER" id="PTHR48049:SF60">
    <property type="entry name" value="UDP-GLYCOSYLTRANSFERASE 91B1"/>
    <property type="match status" value="1"/>
</dbReference>
<dbReference type="Gene3D" id="3.40.50.2000">
    <property type="entry name" value="Glycogen Phosphorylase B"/>
    <property type="match status" value="2"/>
</dbReference>
<reference evidence="6 7" key="1">
    <citation type="submission" date="2019-09" db="EMBL/GenBank/DDBJ databases">
        <authorList>
            <person name="Ou C."/>
        </authorList>
    </citation>
    <scope>NUCLEOTIDE SEQUENCE [LARGE SCALE GENOMIC DNA]</scope>
    <source>
        <strain evidence="6">S2</strain>
        <tissue evidence="6">Leaf</tissue>
    </source>
</reference>
<reference evidence="7" key="2">
    <citation type="submission" date="2019-10" db="EMBL/GenBank/DDBJ databases">
        <title>A de novo genome assembly of a pear dwarfing rootstock.</title>
        <authorList>
            <person name="Wang F."/>
            <person name="Wang J."/>
            <person name="Li S."/>
            <person name="Zhang Y."/>
            <person name="Fang M."/>
            <person name="Ma L."/>
            <person name="Zhao Y."/>
            <person name="Jiang S."/>
        </authorList>
    </citation>
    <scope>NUCLEOTIDE SEQUENCE [LARGE SCALE GENOMIC DNA]</scope>
</reference>
<accession>A0A5N5GWQ8</accession>
<dbReference type="InterPro" id="IPR002213">
    <property type="entry name" value="UDP_glucos_trans"/>
</dbReference>
<evidence type="ECO:0000256" key="4">
    <source>
        <dbReference type="RuleBase" id="RU003718"/>
    </source>
</evidence>
<evidence type="ECO:0000256" key="3">
    <source>
        <dbReference type="ARBA" id="ARBA00022679"/>
    </source>
</evidence>